<dbReference type="AlphaFoldDB" id="A0A8J7U6G2"/>
<dbReference type="RefSeq" id="WP_207860285.1">
    <property type="nucleotide sequence ID" value="NZ_JAFREP010000016.1"/>
</dbReference>
<comment type="similarity">
    <text evidence="1">Belongs to the bacterial reverse transcriptase family.</text>
</comment>
<gene>
    <name evidence="3" type="ORF">J3U88_17785</name>
</gene>
<name>A0A8J7U6G2_9BACT</name>
<dbReference type="Pfam" id="PF00078">
    <property type="entry name" value="RVT_1"/>
    <property type="match status" value="1"/>
</dbReference>
<dbReference type="EMBL" id="JAFREP010000016">
    <property type="protein sequence ID" value="MBO1320331.1"/>
    <property type="molecule type" value="Genomic_DNA"/>
</dbReference>
<comment type="caution">
    <text evidence="3">The sequence shown here is derived from an EMBL/GenBank/DDBJ whole genome shotgun (WGS) entry which is preliminary data.</text>
</comment>
<dbReference type="PANTHER" id="PTHR34047">
    <property type="entry name" value="NUCLEAR INTRON MATURASE 1, MITOCHONDRIAL-RELATED"/>
    <property type="match status" value="1"/>
</dbReference>
<dbReference type="Proteomes" id="UP000664417">
    <property type="component" value="Unassembled WGS sequence"/>
</dbReference>
<protein>
    <recommendedName>
        <fullName evidence="2">Reverse transcriptase domain-containing protein</fullName>
    </recommendedName>
</protein>
<accession>A0A8J7U6G2</accession>
<evidence type="ECO:0000259" key="2">
    <source>
        <dbReference type="Pfam" id="PF00078"/>
    </source>
</evidence>
<reference evidence="3" key="1">
    <citation type="submission" date="2021-03" db="EMBL/GenBank/DDBJ databases">
        <authorList>
            <person name="Wang G."/>
        </authorList>
    </citation>
    <scope>NUCLEOTIDE SEQUENCE</scope>
    <source>
        <strain evidence="3">KCTC 12899</strain>
    </source>
</reference>
<sequence>MGPTDFFLLRLDWEVLKPILRVPHFQGMLWSALFRHAYNPWLKNGESFHHTGLVLEPADFGVAEYAPGDRIALGLLVPVPEAERLFQVLSGLDQAPGIHGQFAPGHTVRLRHITCRFSGAPWPGPNTQPLGLADLRPLVEHYRQEEELKLWFHAPLRLTKPPHCKNGGRYCGPTFFQEHPLADAHLTRALGLEAGVTLVREACHGLWLDTAYGRGTQKIIGGFCGVLTMRRPASDTDLLRLITASFSGIGKNRGFGLGVFNLEKRDHLLDLVPLIKQRPLLSALLDCDGLGTTLETLFDEDIWLDGITSVDLHLAGNSTLDNLCAAVQEGRYRPGEGTMSHDDEADGREGGIPFGEGVDRLLQKRAVALLAPGINPFLSESCFAFRKGFGRPRALTTLRAAIASGYRYGITAEIDTLFGAVDRPRLWSLLRTLFPREPLLDLLACWLAPKPGEQGLPRNNPLSPILSNLYLEAFETRLQRRGLKLIRYASTMVVLCRKPLPAGRLQTWIAEALKPLKLTLAENKTQTIHPGRELVFLGRPIINGHGGERCNQPDVVRC</sequence>
<dbReference type="InterPro" id="IPR000477">
    <property type="entry name" value="RT_dom"/>
</dbReference>
<dbReference type="PANTHER" id="PTHR34047:SF8">
    <property type="entry name" value="PROTEIN YKFC"/>
    <property type="match status" value="1"/>
</dbReference>
<dbReference type="InterPro" id="IPR051083">
    <property type="entry name" value="GrpII_Intron_Splice-Mob/Def"/>
</dbReference>
<evidence type="ECO:0000313" key="3">
    <source>
        <dbReference type="EMBL" id="MBO1320331.1"/>
    </source>
</evidence>
<evidence type="ECO:0000313" key="4">
    <source>
        <dbReference type="Proteomes" id="UP000664417"/>
    </source>
</evidence>
<evidence type="ECO:0000256" key="1">
    <source>
        <dbReference type="ARBA" id="ARBA00034120"/>
    </source>
</evidence>
<organism evidence="3 4">
    <name type="scientific">Acanthopleuribacter pedis</name>
    <dbReference type="NCBI Taxonomy" id="442870"/>
    <lineage>
        <taxon>Bacteria</taxon>
        <taxon>Pseudomonadati</taxon>
        <taxon>Acidobacteriota</taxon>
        <taxon>Holophagae</taxon>
        <taxon>Acanthopleuribacterales</taxon>
        <taxon>Acanthopleuribacteraceae</taxon>
        <taxon>Acanthopleuribacter</taxon>
    </lineage>
</organism>
<keyword evidence="4" id="KW-1185">Reference proteome</keyword>
<proteinExistence type="inferred from homology"/>
<feature type="domain" description="Reverse transcriptase" evidence="2">
    <location>
        <begin position="360"/>
        <end position="539"/>
    </location>
</feature>